<reference evidence="1 2" key="2">
    <citation type="submission" date="2018-11" db="EMBL/GenBank/DDBJ databases">
        <authorList>
            <consortium name="Pathogen Informatics"/>
        </authorList>
    </citation>
    <scope>NUCLEOTIDE SEQUENCE [LARGE SCALE GENOMIC DNA]</scope>
</reference>
<dbReference type="WBParaSite" id="NBR_0000440201-mRNA-1">
    <property type="protein sequence ID" value="NBR_0000440201-mRNA-1"/>
    <property type="gene ID" value="NBR_0000440201"/>
</dbReference>
<accession>A0A0N4XPF0</accession>
<keyword evidence="2" id="KW-1185">Reference proteome</keyword>
<name>A0A0N4XPF0_NIPBR</name>
<gene>
    <name evidence="1" type="ORF">NBR_LOCUS4402</name>
</gene>
<protein>
    <submittedName>
        <fullName evidence="3">Ovule protein</fullName>
    </submittedName>
</protein>
<sequence length="63" mass="7442">MTRTPWTTPVCVKPRKLKRTSTGFSTRNQRTSKCRKLNPLQTQHSESLVLELFYTTFYSVVKY</sequence>
<evidence type="ECO:0000313" key="2">
    <source>
        <dbReference type="Proteomes" id="UP000271162"/>
    </source>
</evidence>
<evidence type="ECO:0000313" key="3">
    <source>
        <dbReference type="WBParaSite" id="NBR_0000440201-mRNA-1"/>
    </source>
</evidence>
<organism evidence="3">
    <name type="scientific">Nippostrongylus brasiliensis</name>
    <name type="common">Rat hookworm</name>
    <dbReference type="NCBI Taxonomy" id="27835"/>
    <lineage>
        <taxon>Eukaryota</taxon>
        <taxon>Metazoa</taxon>
        <taxon>Ecdysozoa</taxon>
        <taxon>Nematoda</taxon>
        <taxon>Chromadorea</taxon>
        <taxon>Rhabditida</taxon>
        <taxon>Rhabditina</taxon>
        <taxon>Rhabditomorpha</taxon>
        <taxon>Strongyloidea</taxon>
        <taxon>Heligmosomidae</taxon>
        <taxon>Nippostrongylus</taxon>
    </lineage>
</organism>
<dbReference type="AlphaFoldDB" id="A0A0N4XPF0"/>
<dbReference type="EMBL" id="UYSL01008122">
    <property type="protein sequence ID" value="VDL67991.1"/>
    <property type="molecule type" value="Genomic_DNA"/>
</dbReference>
<evidence type="ECO:0000313" key="1">
    <source>
        <dbReference type="EMBL" id="VDL67991.1"/>
    </source>
</evidence>
<reference evidence="3" key="1">
    <citation type="submission" date="2017-02" db="UniProtKB">
        <authorList>
            <consortium name="WormBaseParasite"/>
        </authorList>
    </citation>
    <scope>IDENTIFICATION</scope>
</reference>
<dbReference type="Proteomes" id="UP000271162">
    <property type="component" value="Unassembled WGS sequence"/>
</dbReference>
<proteinExistence type="predicted"/>